<evidence type="ECO:0000313" key="2">
    <source>
        <dbReference type="Proteomes" id="UP001472677"/>
    </source>
</evidence>
<reference evidence="1 2" key="1">
    <citation type="journal article" date="2024" name="G3 (Bethesda)">
        <title>Genome assembly of Hibiscus sabdariffa L. provides insights into metabolisms of medicinal natural products.</title>
        <authorList>
            <person name="Kim T."/>
        </authorList>
    </citation>
    <scope>NUCLEOTIDE SEQUENCE [LARGE SCALE GENOMIC DNA]</scope>
    <source>
        <strain evidence="1">TK-2024</strain>
        <tissue evidence="1">Old leaves</tissue>
    </source>
</reference>
<proteinExistence type="predicted"/>
<dbReference type="Proteomes" id="UP001472677">
    <property type="component" value="Unassembled WGS sequence"/>
</dbReference>
<dbReference type="EMBL" id="JBBPBM010000001">
    <property type="protein sequence ID" value="KAK8601992.1"/>
    <property type="molecule type" value="Genomic_DNA"/>
</dbReference>
<evidence type="ECO:0000313" key="1">
    <source>
        <dbReference type="EMBL" id="KAK8601992.1"/>
    </source>
</evidence>
<comment type="caution">
    <text evidence="1">The sequence shown here is derived from an EMBL/GenBank/DDBJ whole genome shotgun (WGS) entry which is preliminary data.</text>
</comment>
<sequence>MQFIGSKFNTLKKLCIKNCPISDTGIKAMSEGCPSLVKSKVKRCRGVTRECVWKLRMRRRRLIVSVDIGSMLLAEDEIDERGGLVQPTVLTPKSRISTSSSRTHDVNVICSVRGALLLKSRLENALRFNSNNRTIPN</sequence>
<protein>
    <submittedName>
        <fullName evidence="1">Uncharacterized protein</fullName>
    </submittedName>
</protein>
<name>A0ABR2GGE7_9ROSI</name>
<dbReference type="Gene3D" id="3.80.10.10">
    <property type="entry name" value="Ribonuclease Inhibitor"/>
    <property type="match status" value="1"/>
</dbReference>
<keyword evidence="2" id="KW-1185">Reference proteome</keyword>
<accession>A0ABR2GGE7</accession>
<organism evidence="1 2">
    <name type="scientific">Hibiscus sabdariffa</name>
    <name type="common">roselle</name>
    <dbReference type="NCBI Taxonomy" id="183260"/>
    <lineage>
        <taxon>Eukaryota</taxon>
        <taxon>Viridiplantae</taxon>
        <taxon>Streptophyta</taxon>
        <taxon>Embryophyta</taxon>
        <taxon>Tracheophyta</taxon>
        <taxon>Spermatophyta</taxon>
        <taxon>Magnoliopsida</taxon>
        <taxon>eudicotyledons</taxon>
        <taxon>Gunneridae</taxon>
        <taxon>Pentapetalae</taxon>
        <taxon>rosids</taxon>
        <taxon>malvids</taxon>
        <taxon>Malvales</taxon>
        <taxon>Malvaceae</taxon>
        <taxon>Malvoideae</taxon>
        <taxon>Hibiscus</taxon>
    </lineage>
</organism>
<gene>
    <name evidence="1" type="ORF">V6N12_051814</name>
</gene>
<dbReference type="InterPro" id="IPR032675">
    <property type="entry name" value="LRR_dom_sf"/>
</dbReference>